<dbReference type="Pfam" id="PF07663">
    <property type="entry name" value="EIIBC-GUT_C"/>
    <property type="match status" value="1"/>
</dbReference>
<dbReference type="InterPro" id="IPR011638">
    <property type="entry name" value="PTS_EIIBC_GUT_C"/>
</dbReference>
<dbReference type="EMBL" id="UNQJ01000004">
    <property type="protein sequence ID" value="SYZ32958.1"/>
    <property type="molecule type" value="Genomic_DNA"/>
</dbReference>
<dbReference type="EC" id="2.7.1.69" evidence="1"/>
<dbReference type="PANTHER" id="PTHR39427:SF1">
    <property type="entry name" value="PTS SYSTEM GLUCITOL_SORBITOL-SPECIFIC EIIB COMPONENT"/>
    <property type="match status" value="1"/>
</dbReference>
<organism evidence="1 2">
    <name type="scientific">Propionibacterium australiense</name>
    <dbReference type="NCBI Taxonomy" id="119981"/>
    <lineage>
        <taxon>Bacteria</taxon>
        <taxon>Bacillati</taxon>
        <taxon>Actinomycetota</taxon>
        <taxon>Actinomycetes</taxon>
        <taxon>Propionibacteriales</taxon>
        <taxon>Propionibacteriaceae</taxon>
        <taxon>Propionibacterium</taxon>
    </lineage>
</organism>
<reference evidence="2" key="1">
    <citation type="submission" date="2018-08" db="EMBL/GenBank/DDBJ databases">
        <authorList>
            <person name="Hornung B."/>
        </authorList>
    </citation>
    <scope>NUCLEOTIDE SEQUENCE [LARGE SCALE GENOMIC DNA]</scope>
</reference>
<dbReference type="InterPro" id="IPR004702">
    <property type="entry name" value="PTS_sorb_EIIBC"/>
</dbReference>
<dbReference type="RefSeq" id="WP_119161333.1">
    <property type="nucleotide sequence ID" value="NZ_LR134442.1"/>
</dbReference>
<dbReference type="GO" id="GO:0008982">
    <property type="term" value="F:protein-N(PI)-phosphohistidine-sugar phosphotransferase activity"/>
    <property type="evidence" value="ECO:0007669"/>
    <property type="project" value="InterPro"/>
</dbReference>
<gene>
    <name evidence="1" type="ORF">PROPAUS_0869</name>
</gene>
<dbReference type="Pfam" id="PF03612">
    <property type="entry name" value="EIIBC-GUT_N"/>
    <property type="match status" value="1"/>
</dbReference>
<dbReference type="Proteomes" id="UP000263928">
    <property type="component" value="Unassembled WGS sequence"/>
</dbReference>
<dbReference type="GO" id="GO:0009401">
    <property type="term" value="P:phosphoenolpyruvate-dependent sugar phosphotransferase system"/>
    <property type="evidence" value="ECO:0007669"/>
    <property type="project" value="InterPro"/>
</dbReference>
<dbReference type="PANTHER" id="PTHR39427">
    <property type="match status" value="1"/>
</dbReference>
<dbReference type="InterPro" id="IPR011618">
    <property type="entry name" value="PTS_EIIBC_GUT_N"/>
</dbReference>
<evidence type="ECO:0000313" key="1">
    <source>
        <dbReference type="EMBL" id="SYZ32958.1"/>
    </source>
</evidence>
<dbReference type="AlphaFoldDB" id="A0A383S4L1"/>
<sequence>MTYHALTVTRGSSGYGGPLTIKAEGTRNKIVYIVGGGSKPVVVEKMEELSGMESVNGFNTTVPDEEIAVAVIDCGGTLRCGLYPKKGIPTVNVMPTGKAGPLAQFINEAIYVSAVGPDQVSLAEPDAVPAGVAAGAAAAAGTAESGARDAESTAAEAEADDTVHYSSDMKVSETLAKKKNKNLLEKIGLGAGKIIAIFYQAGRDAIQTMITTILPFMGFVAMLIGIIQASGLGNWISQTLSPLVGSGPGLLILGFICSLPFLSPLLGPGAVIGQVIGTLIGVEIGKGAVSPSLALPALFAINTQNGCDFIPVALGLAEAEAETVEVGVPAVLYSRFVNGVPRVAVAWLASIGLYSTT</sequence>
<dbReference type="GO" id="GO:0005886">
    <property type="term" value="C:plasma membrane"/>
    <property type="evidence" value="ECO:0007669"/>
    <property type="project" value="TreeGrafter"/>
</dbReference>
<accession>A0A383S4L1</accession>
<keyword evidence="2" id="KW-1185">Reference proteome</keyword>
<proteinExistence type="predicted"/>
<dbReference type="PROSITE" id="PS51102">
    <property type="entry name" value="PTS_EIIB_TYPE_5"/>
    <property type="match status" value="1"/>
</dbReference>
<evidence type="ECO:0000313" key="2">
    <source>
        <dbReference type="Proteomes" id="UP000263928"/>
    </source>
</evidence>
<protein>
    <submittedName>
        <fullName evidence="1">Protein-Npi-phosphohistidine-sugar phosphotransferase</fullName>
        <ecNumber evidence="1">2.7.1.69</ecNumber>
    </submittedName>
</protein>
<keyword evidence="1" id="KW-0808">Transferase</keyword>
<name>A0A383S4L1_9ACTN</name>